<name>A0A1Q5UBB7_9EURO</name>
<organism evidence="2 3">
    <name type="scientific">Penicillium subrubescens</name>
    <dbReference type="NCBI Taxonomy" id="1316194"/>
    <lineage>
        <taxon>Eukaryota</taxon>
        <taxon>Fungi</taxon>
        <taxon>Dikarya</taxon>
        <taxon>Ascomycota</taxon>
        <taxon>Pezizomycotina</taxon>
        <taxon>Eurotiomycetes</taxon>
        <taxon>Eurotiomycetidae</taxon>
        <taxon>Eurotiales</taxon>
        <taxon>Aspergillaceae</taxon>
        <taxon>Penicillium</taxon>
    </lineage>
</organism>
<protein>
    <submittedName>
        <fullName evidence="2">Uncharacterized protein</fullName>
    </submittedName>
</protein>
<reference evidence="2 3" key="1">
    <citation type="submission" date="2016-10" db="EMBL/GenBank/DDBJ databases">
        <title>Genome sequence of the ascomycete fungus Penicillium subrubescens.</title>
        <authorList>
            <person name="De Vries R.P."/>
            <person name="Peng M."/>
            <person name="Dilokpimol A."/>
            <person name="Hilden K."/>
            <person name="Makela M.R."/>
            <person name="Grigoriev I."/>
            <person name="Riley R."/>
            <person name="Granchi Z."/>
        </authorList>
    </citation>
    <scope>NUCLEOTIDE SEQUENCE [LARGE SCALE GENOMIC DNA]</scope>
    <source>
        <strain evidence="2 3">CBS 132785</strain>
    </source>
</reference>
<dbReference type="EMBL" id="MNBE01000451">
    <property type="protein sequence ID" value="OKP09774.1"/>
    <property type="molecule type" value="Genomic_DNA"/>
</dbReference>
<sequence>MTSHSAWVDHPNTIIVPDEDDTRNLALESDSVRSAGRLLTTSGYVEAAGVLVGSSMNAHETSTSLKRKRTKSKELSDLLNE</sequence>
<dbReference type="AlphaFoldDB" id="A0A1Q5UBB7"/>
<feature type="compositionally biased region" description="Basic and acidic residues" evidence="1">
    <location>
        <begin position="72"/>
        <end position="81"/>
    </location>
</feature>
<accession>A0A1Q5UBB7</accession>
<gene>
    <name evidence="2" type="ORF">PENSUB_4832</name>
</gene>
<proteinExistence type="predicted"/>
<keyword evidence="3" id="KW-1185">Reference proteome</keyword>
<evidence type="ECO:0000313" key="2">
    <source>
        <dbReference type="EMBL" id="OKP09774.1"/>
    </source>
</evidence>
<evidence type="ECO:0000256" key="1">
    <source>
        <dbReference type="SAM" id="MobiDB-lite"/>
    </source>
</evidence>
<comment type="caution">
    <text evidence="2">The sequence shown here is derived from an EMBL/GenBank/DDBJ whole genome shotgun (WGS) entry which is preliminary data.</text>
</comment>
<evidence type="ECO:0000313" key="3">
    <source>
        <dbReference type="Proteomes" id="UP000186955"/>
    </source>
</evidence>
<dbReference type="Proteomes" id="UP000186955">
    <property type="component" value="Unassembled WGS sequence"/>
</dbReference>
<feature type="region of interest" description="Disordered" evidence="1">
    <location>
        <begin position="56"/>
        <end position="81"/>
    </location>
</feature>